<organism evidence="1 2">
    <name type="scientific">Diploscapter pachys</name>
    <dbReference type="NCBI Taxonomy" id="2018661"/>
    <lineage>
        <taxon>Eukaryota</taxon>
        <taxon>Metazoa</taxon>
        <taxon>Ecdysozoa</taxon>
        <taxon>Nematoda</taxon>
        <taxon>Chromadorea</taxon>
        <taxon>Rhabditida</taxon>
        <taxon>Rhabditina</taxon>
        <taxon>Rhabditomorpha</taxon>
        <taxon>Rhabditoidea</taxon>
        <taxon>Rhabditidae</taxon>
        <taxon>Diploscapter</taxon>
    </lineage>
</organism>
<sequence length="484" mass="54354">MSFPAKSTSFTGQKLNKQGKLAAQAKTRLSDEEVYEAVVESIQEAHESNSIVQSLARLRDMCSEQQLFHAVNLVFAKADAASLHMQMNARILQFFKPYVSTLGVEMAIRWFETLHEQIIKGGAHLDNTVALLNFVFETVPSLSPAFTRFRTTLRQLIPQLVAFLVQRNSLQNALLLCQNTELYMEATTLYLDEPDNGCSSGWISILISQGSQSVNSIDTRQPEGVQLLKRIVDFATSSKKEADQKDKSKLNVALHNWNTLAKLAQFGLAEKVIERVNPKAMLNLLTELPEDIKNGIVDAHWSLRTATLFLAITPQLKSESETVLKEVLLPVVFDPDLSNEWSGVELISAALKGLILQLMQSGGRHVHNDQTVNLFELIKKHFQMVQKASKRKQIEGREADKLIYGCTRIADQLAHHEIHYSRLIPLLIAETVYEGAYISSALTALHQQCDKHGRAYLATNLPANQRVAYSRMFPKLKETEAKVF</sequence>
<dbReference type="EMBL" id="LIAE01010673">
    <property type="protein sequence ID" value="PAV56896.1"/>
    <property type="molecule type" value="Genomic_DNA"/>
</dbReference>
<evidence type="ECO:0000313" key="2">
    <source>
        <dbReference type="Proteomes" id="UP000218231"/>
    </source>
</evidence>
<keyword evidence="2" id="KW-1185">Reference proteome</keyword>
<dbReference type="AlphaFoldDB" id="A0A2A2J541"/>
<dbReference type="Proteomes" id="UP000218231">
    <property type="component" value="Unassembled WGS sequence"/>
</dbReference>
<accession>A0A2A2J541</accession>
<evidence type="ECO:0000313" key="1">
    <source>
        <dbReference type="EMBL" id="PAV56896.1"/>
    </source>
</evidence>
<name>A0A2A2J541_9BILA</name>
<reference evidence="1 2" key="1">
    <citation type="journal article" date="2017" name="Curr. Biol.">
        <title>Genome architecture and evolution of a unichromosomal asexual nematode.</title>
        <authorList>
            <person name="Fradin H."/>
            <person name="Zegar C."/>
            <person name="Gutwein M."/>
            <person name="Lucas J."/>
            <person name="Kovtun M."/>
            <person name="Corcoran D."/>
            <person name="Baugh L.R."/>
            <person name="Kiontke K."/>
            <person name="Gunsalus K."/>
            <person name="Fitch D.H."/>
            <person name="Piano F."/>
        </authorList>
    </citation>
    <scope>NUCLEOTIDE SEQUENCE [LARGE SCALE GENOMIC DNA]</scope>
    <source>
        <strain evidence="1">PF1309</strain>
    </source>
</reference>
<proteinExistence type="predicted"/>
<comment type="caution">
    <text evidence="1">The sequence shown here is derived from an EMBL/GenBank/DDBJ whole genome shotgun (WGS) entry which is preliminary data.</text>
</comment>
<protein>
    <submittedName>
        <fullName evidence="1">Uncharacterized protein</fullName>
    </submittedName>
</protein>
<gene>
    <name evidence="1" type="ORF">WR25_20690</name>
</gene>